<gene>
    <name evidence="2" type="ORF">MNBD_NITROSPIRAE03-1645</name>
</gene>
<dbReference type="Pfam" id="PF13302">
    <property type="entry name" value="Acetyltransf_3"/>
    <property type="match status" value="1"/>
</dbReference>
<name>A0A3B1DR71_9ZZZZ</name>
<evidence type="ECO:0000313" key="2">
    <source>
        <dbReference type="EMBL" id="VAX34275.1"/>
    </source>
</evidence>
<dbReference type="SUPFAM" id="SSF55729">
    <property type="entry name" value="Acyl-CoA N-acyltransferases (Nat)"/>
    <property type="match status" value="1"/>
</dbReference>
<accession>A0A3B1DR71</accession>
<dbReference type="Gene3D" id="3.40.630.30">
    <property type="match status" value="1"/>
</dbReference>
<dbReference type="AlphaFoldDB" id="A0A3B1DR71"/>
<dbReference type="PANTHER" id="PTHR43415">
    <property type="entry name" value="SPERMIDINE N(1)-ACETYLTRANSFERASE"/>
    <property type="match status" value="1"/>
</dbReference>
<dbReference type="InterPro" id="IPR000182">
    <property type="entry name" value="GNAT_dom"/>
</dbReference>
<evidence type="ECO:0000259" key="1">
    <source>
        <dbReference type="PROSITE" id="PS51186"/>
    </source>
</evidence>
<protein>
    <recommendedName>
        <fullName evidence="1">N-acetyltransferase domain-containing protein</fullName>
    </recommendedName>
</protein>
<proteinExistence type="predicted"/>
<dbReference type="PROSITE" id="PS51186">
    <property type="entry name" value="GNAT"/>
    <property type="match status" value="1"/>
</dbReference>
<organism evidence="2">
    <name type="scientific">hydrothermal vent metagenome</name>
    <dbReference type="NCBI Taxonomy" id="652676"/>
    <lineage>
        <taxon>unclassified sequences</taxon>
        <taxon>metagenomes</taxon>
        <taxon>ecological metagenomes</taxon>
    </lineage>
</organism>
<dbReference type="CDD" id="cd04301">
    <property type="entry name" value="NAT_SF"/>
    <property type="match status" value="1"/>
</dbReference>
<feature type="domain" description="N-acetyltransferase" evidence="1">
    <location>
        <begin position="10"/>
        <end position="158"/>
    </location>
</feature>
<dbReference type="InterPro" id="IPR016181">
    <property type="entry name" value="Acyl_CoA_acyltransferase"/>
</dbReference>
<dbReference type="PANTHER" id="PTHR43415:SF3">
    <property type="entry name" value="GNAT-FAMILY ACETYLTRANSFERASE"/>
    <property type="match status" value="1"/>
</dbReference>
<dbReference type="EMBL" id="UOGI01000283">
    <property type="protein sequence ID" value="VAX34275.1"/>
    <property type="molecule type" value="Genomic_DNA"/>
</dbReference>
<dbReference type="GO" id="GO:0016747">
    <property type="term" value="F:acyltransferase activity, transferring groups other than amino-acyl groups"/>
    <property type="evidence" value="ECO:0007669"/>
    <property type="project" value="InterPro"/>
</dbReference>
<sequence length="162" mass="18746">MPRYMKENELRLRPLMIFDAPSLSQWLRNTGILRTEGLSKPAHLSWFFTWWWIKKRFTCSFCIEIGSRAVGFIGLYNMKPGKSAEITLMIFESALRRHGYGTMAFKLLVQNLQRHAVVEEISARVESDNHIALSFWKSLGFKEVNSLEGITRMSLDLNGWSG</sequence>
<reference evidence="2" key="1">
    <citation type="submission" date="2018-06" db="EMBL/GenBank/DDBJ databases">
        <authorList>
            <person name="Zhirakovskaya E."/>
        </authorList>
    </citation>
    <scope>NUCLEOTIDE SEQUENCE</scope>
</reference>